<dbReference type="Gramene" id="OE9A115187T1">
    <property type="protein sequence ID" value="OE9A115187C1"/>
    <property type="gene ID" value="OE9A115187"/>
</dbReference>
<name>A0A8S0RV23_OLEEU</name>
<gene>
    <name evidence="2" type="ORF">OLEA9_A115187</name>
</gene>
<reference evidence="2 3" key="1">
    <citation type="submission" date="2019-12" db="EMBL/GenBank/DDBJ databases">
        <authorList>
            <person name="Alioto T."/>
            <person name="Alioto T."/>
            <person name="Gomez Garrido J."/>
        </authorList>
    </citation>
    <scope>NUCLEOTIDE SEQUENCE [LARGE SCALE GENOMIC DNA]</scope>
</reference>
<proteinExistence type="predicted"/>
<organism evidence="2 3">
    <name type="scientific">Olea europaea subsp. europaea</name>
    <dbReference type="NCBI Taxonomy" id="158383"/>
    <lineage>
        <taxon>Eukaryota</taxon>
        <taxon>Viridiplantae</taxon>
        <taxon>Streptophyta</taxon>
        <taxon>Embryophyta</taxon>
        <taxon>Tracheophyta</taxon>
        <taxon>Spermatophyta</taxon>
        <taxon>Magnoliopsida</taxon>
        <taxon>eudicotyledons</taxon>
        <taxon>Gunneridae</taxon>
        <taxon>Pentapetalae</taxon>
        <taxon>asterids</taxon>
        <taxon>lamiids</taxon>
        <taxon>Lamiales</taxon>
        <taxon>Oleaceae</taxon>
        <taxon>Oleeae</taxon>
        <taxon>Olea</taxon>
    </lineage>
</organism>
<dbReference type="AlphaFoldDB" id="A0A8S0RV23"/>
<feature type="compositionally biased region" description="Gly residues" evidence="1">
    <location>
        <begin position="40"/>
        <end position="51"/>
    </location>
</feature>
<protein>
    <submittedName>
        <fullName evidence="2">Uncharacterized protein</fullName>
    </submittedName>
</protein>
<evidence type="ECO:0000313" key="2">
    <source>
        <dbReference type="EMBL" id="CAA2983280.1"/>
    </source>
</evidence>
<dbReference type="EMBL" id="CACTIH010003725">
    <property type="protein sequence ID" value="CAA2983280.1"/>
    <property type="molecule type" value="Genomic_DNA"/>
</dbReference>
<feature type="non-terminal residue" evidence="2">
    <location>
        <position position="104"/>
    </location>
</feature>
<sequence length="104" mass="11211">MVAIIAIAKSIQPPENHRQSSSRSSSHHSISIHNSSVSIGGSGGVESGQGGSTTLDSPKNHHFSNAFFSKSIVFNTEIPLPQDWEQFLDLQRITPPFPLNGLSM</sequence>
<feature type="region of interest" description="Disordered" evidence="1">
    <location>
        <begin position="9"/>
        <end position="60"/>
    </location>
</feature>
<feature type="compositionally biased region" description="Low complexity" evidence="1">
    <location>
        <begin position="19"/>
        <end position="39"/>
    </location>
</feature>
<comment type="caution">
    <text evidence="2">The sequence shown here is derived from an EMBL/GenBank/DDBJ whole genome shotgun (WGS) entry which is preliminary data.</text>
</comment>
<evidence type="ECO:0000256" key="1">
    <source>
        <dbReference type="SAM" id="MobiDB-lite"/>
    </source>
</evidence>
<keyword evidence="3" id="KW-1185">Reference proteome</keyword>
<accession>A0A8S0RV23</accession>
<dbReference type="Proteomes" id="UP000594638">
    <property type="component" value="Unassembled WGS sequence"/>
</dbReference>
<evidence type="ECO:0000313" key="3">
    <source>
        <dbReference type="Proteomes" id="UP000594638"/>
    </source>
</evidence>